<evidence type="ECO:0000256" key="2">
    <source>
        <dbReference type="SAM" id="SignalP"/>
    </source>
</evidence>
<keyword evidence="4" id="KW-1185">Reference proteome</keyword>
<proteinExistence type="predicted"/>
<dbReference type="AlphaFoldDB" id="A0A0S4J8R6"/>
<evidence type="ECO:0000256" key="1">
    <source>
        <dbReference type="SAM" id="MobiDB-lite"/>
    </source>
</evidence>
<organism evidence="3 4">
    <name type="scientific">Bodo saltans</name>
    <name type="common">Flagellated protozoan</name>
    <dbReference type="NCBI Taxonomy" id="75058"/>
    <lineage>
        <taxon>Eukaryota</taxon>
        <taxon>Discoba</taxon>
        <taxon>Euglenozoa</taxon>
        <taxon>Kinetoplastea</taxon>
        <taxon>Metakinetoplastina</taxon>
        <taxon>Eubodonida</taxon>
        <taxon>Bodonidae</taxon>
        <taxon>Bodo</taxon>
    </lineage>
</organism>
<feature type="compositionally biased region" description="Polar residues" evidence="1">
    <location>
        <begin position="224"/>
        <end position="236"/>
    </location>
</feature>
<feature type="compositionally biased region" description="Low complexity" evidence="1">
    <location>
        <begin position="194"/>
        <end position="208"/>
    </location>
</feature>
<dbReference type="EMBL" id="CYKH01001337">
    <property type="protein sequence ID" value="CUG86580.1"/>
    <property type="molecule type" value="Genomic_DNA"/>
</dbReference>
<evidence type="ECO:0000313" key="3">
    <source>
        <dbReference type="EMBL" id="CUG86580.1"/>
    </source>
</evidence>
<protein>
    <recommendedName>
        <fullName evidence="5">GPI-anchored surface protein</fullName>
    </recommendedName>
</protein>
<feature type="compositionally biased region" description="Polar residues" evidence="1">
    <location>
        <begin position="92"/>
        <end position="102"/>
    </location>
</feature>
<feature type="signal peptide" evidence="2">
    <location>
        <begin position="1"/>
        <end position="15"/>
    </location>
</feature>
<gene>
    <name evidence="3" type="ORF">BSAL_06720</name>
</gene>
<feature type="region of interest" description="Disordered" evidence="1">
    <location>
        <begin position="271"/>
        <end position="294"/>
    </location>
</feature>
<evidence type="ECO:0000313" key="4">
    <source>
        <dbReference type="Proteomes" id="UP000051952"/>
    </source>
</evidence>
<sequence>MTIFFFAIRCFRLLAVRQHLSVFFLGTVKKNKRNSIVGEIERSVSRAFFFFLRFRVSIITHGCSLWEVSDHPSPDSSVLESSHNTTSEHHQQPQQNCTTALANNGAAEVTHRSSGHDSPPPPLPITAGSSSAAVRVANGLRGQPPTTSGGSHHSRIINKFLLTATQAGGPNNNNTSSSSLSPTQHRLSPPPPSSGLSLLSSSSVASPPSKHRSPNVGFVVNPIASPSNNNKRKQSSYFQSVQLDDPIPHQSSPQQLPSDLSMKTISSDHRLMRGRQSPTASPAPPPQAKSAGNRELIPVHYRRPTLLANGSTPHLTTATSSWAETAALSSGRASRRSEERLVKFEKTAVLLTRVDDGEGGGEYYESFLRSAHQSVDMMLLDASDECRRDDESFMPSPVISSIRPSQLPTTTTTARQQQQMDQLHKRISELGLWCPPPRSEDCDDLAVPHSTAARTAAATVAQKISGTFVESFESPQLAPVNETSHSTLLGSFTLPAVVAGATGSIVVVAGTSSRAASISRDHLLKDSAMWGGEGDERECSREVAASSSIMSYRELDLQHVRHGEAQLIPA</sequence>
<keyword evidence="2" id="KW-0732">Signal</keyword>
<feature type="compositionally biased region" description="Polar residues" evidence="1">
    <location>
        <begin position="74"/>
        <end position="85"/>
    </location>
</feature>
<reference evidence="4" key="1">
    <citation type="submission" date="2015-09" db="EMBL/GenBank/DDBJ databases">
        <authorList>
            <consortium name="Pathogen Informatics"/>
        </authorList>
    </citation>
    <scope>NUCLEOTIDE SEQUENCE [LARGE SCALE GENOMIC DNA]</scope>
    <source>
        <strain evidence="4">Lake Konstanz</strain>
    </source>
</reference>
<evidence type="ECO:0008006" key="5">
    <source>
        <dbReference type="Google" id="ProtNLM"/>
    </source>
</evidence>
<feature type="compositionally biased region" description="Low complexity" evidence="1">
    <location>
        <begin position="171"/>
        <end position="181"/>
    </location>
</feature>
<dbReference type="VEuPathDB" id="TriTrypDB:BSAL_06720"/>
<feature type="region of interest" description="Disordered" evidence="1">
    <location>
        <begin position="69"/>
        <end position="128"/>
    </location>
</feature>
<feature type="region of interest" description="Disordered" evidence="1">
    <location>
        <begin position="165"/>
        <end position="236"/>
    </location>
</feature>
<feature type="chain" id="PRO_5013311800" description="GPI-anchored surface protein" evidence="2">
    <location>
        <begin position="16"/>
        <end position="570"/>
    </location>
</feature>
<accession>A0A0S4J8R6</accession>
<dbReference type="Proteomes" id="UP000051952">
    <property type="component" value="Unassembled WGS sequence"/>
</dbReference>
<name>A0A0S4J8R6_BODSA</name>